<dbReference type="InterPro" id="IPR029044">
    <property type="entry name" value="Nucleotide-diphossugar_trans"/>
</dbReference>
<dbReference type="InterPro" id="IPR027791">
    <property type="entry name" value="Galactosyl_T_C"/>
</dbReference>
<comment type="caution">
    <text evidence="3">The sequence shown here is derived from an EMBL/GenBank/DDBJ whole genome shotgun (WGS) entry which is preliminary data.</text>
</comment>
<evidence type="ECO:0000313" key="3">
    <source>
        <dbReference type="EMBL" id="GLF97748.1"/>
    </source>
</evidence>
<keyword evidence="3" id="KW-0328">Glycosyltransferase</keyword>
<dbReference type="RefSeq" id="WP_323449740.1">
    <property type="nucleotide sequence ID" value="NZ_BSBI01000012.1"/>
</dbReference>
<dbReference type="Proteomes" id="UP001291653">
    <property type="component" value="Unassembled WGS sequence"/>
</dbReference>
<dbReference type="EMBL" id="BSBI01000012">
    <property type="protein sequence ID" value="GLF97748.1"/>
    <property type="molecule type" value="Genomic_DNA"/>
</dbReference>
<dbReference type="GO" id="GO:0016757">
    <property type="term" value="F:glycosyltransferase activity"/>
    <property type="evidence" value="ECO:0007669"/>
    <property type="project" value="UniProtKB-KW"/>
</dbReference>
<accession>A0ABQ5P5K6</accession>
<keyword evidence="1" id="KW-0808">Transferase</keyword>
<feature type="domain" description="Galactosyltransferase C-terminal" evidence="2">
    <location>
        <begin position="310"/>
        <end position="348"/>
    </location>
</feature>
<evidence type="ECO:0000313" key="4">
    <source>
        <dbReference type="Proteomes" id="UP001291653"/>
    </source>
</evidence>
<keyword evidence="4" id="KW-1185">Reference proteome</keyword>
<reference evidence="3 4" key="1">
    <citation type="submission" date="2022-10" db="EMBL/GenBank/DDBJ databases">
        <title>Draft genome sequence of Streptomyces sp. YSPA8.</title>
        <authorList>
            <person name="Moriuchi R."/>
            <person name="Dohra H."/>
            <person name="Yamamura H."/>
            <person name="Kodani S."/>
        </authorList>
    </citation>
    <scope>NUCLEOTIDE SEQUENCE [LARGE SCALE GENOMIC DNA]</scope>
    <source>
        <strain evidence="3 4">YSPA8</strain>
    </source>
</reference>
<dbReference type="SUPFAM" id="SSF53448">
    <property type="entry name" value="Nucleotide-diphospho-sugar transferases"/>
    <property type="match status" value="1"/>
</dbReference>
<proteinExistence type="predicted"/>
<dbReference type="Gene3D" id="3.90.550.10">
    <property type="entry name" value="Spore Coat Polysaccharide Biosynthesis Protein SpsA, Chain A"/>
    <property type="match status" value="1"/>
</dbReference>
<dbReference type="Pfam" id="PF02709">
    <property type="entry name" value="Glyco_transf_7C"/>
    <property type="match status" value="1"/>
</dbReference>
<evidence type="ECO:0000259" key="2">
    <source>
        <dbReference type="Pfam" id="PF02709"/>
    </source>
</evidence>
<organism evidence="3 4">
    <name type="scientific">Streptomyces yaizuensis</name>
    <dbReference type="NCBI Taxonomy" id="2989713"/>
    <lineage>
        <taxon>Bacteria</taxon>
        <taxon>Bacillati</taxon>
        <taxon>Actinomycetota</taxon>
        <taxon>Actinomycetes</taxon>
        <taxon>Kitasatosporales</taxon>
        <taxon>Streptomycetaceae</taxon>
        <taxon>Streptomyces</taxon>
    </lineage>
</organism>
<gene>
    <name evidence="3" type="ORF">SYYSPA8_25645</name>
</gene>
<protein>
    <submittedName>
        <fullName evidence="3">Galactosyltransferase-related protein</fullName>
    </submittedName>
</protein>
<sequence length="420" mass="46488">MTTARPHYPPALADAAVSSLLLTLDPLARAVAPDYWDWSRDAHHALADALMEVTDPALGDLVDRVRKDPYDSAACRALATELAGSIGADAPRTASVARLAEEVEVLSRLLVHPGHDDGTPVEPATAQELFRVAAHHRPAHRRPGPVDAAVVIPFRAGDGDEDRVRNLAAVLAALADQSHPRERYRVVVVESDVRPRRRDVIEPACDSYVFAPCPGRFNKSWTVNVGVVHGARPAELVCVLDGDILVDRDFVARAVNRFREPGTQAHWPFSDILFLDPVSSHRSVRRRCLDGAARVDPASARGVYLRRPPGGCVWLRESLFTRIGGMDERFAGWGGEDQDFVWRMERYGPMDRHHDPVVHLHHPRAPHREPDGTPFYEDVEQAGFCSWPTDARFGDLDKYRGAEERGVLAEEVYAPAHASD</sequence>
<evidence type="ECO:0000256" key="1">
    <source>
        <dbReference type="ARBA" id="ARBA00022679"/>
    </source>
</evidence>
<name>A0ABQ5P5K6_9ACTN</name>